<reference evidence="1" key="2">
    <citation type="submission" date="2020-09" db="EMBL/GenBank/DDBJ databases">
        <authorList>
            <person name="Sun Q."/>
            <person name="Ohkuma M."/>
        </authorList>
    </citation>
    <scope>NUCLEOTIDE SEQUENCE</scope>
    <source>
        <strain evidence="1">JCM 5016</strain>
    </source>
</reference>
<dbReference type="InterPro" id="IPR012338">
    <property type="entry name" value="Beta-lactam/transpept-like"/>
</dbReference>
<sequence length="113" mass="11853">MLLDGGTAGGRRLLSRTSVDRMTTNHLTAHQREIGALFLEGQGWGYGGQVDVAPAAPWNVPGRYGWVGGTGTAGHLIPSTGTVTLLLTQASLQSPTPPPVMRDFWRCTAPAAA</sequence>
<accession>A0A918QU41</accession>
<dbReference type="SUPFAM" id="SSF56601">
    <property type="entry name" value="beta-lactamase/transpeptidase-like"/>
    <property type="match status" value="1"/>
</dbReference>
<keyword evidence="2" id="KW-1185">Reference proteome</keyword>
<proteinExistence type="predicted"/>
<dbReference type="PANTHER" id="PTHR43283">
    <property type="entry name" value="BETA-LACTAMASE-RELATED"/>
    <property type="match status" value="1"/>
</dbReference>
<name>A0A918QU41_9ACTN</name>
<organism evidence="1 2">
    <name type="scientific">Streptomyces echinoruber</name>
    <dbReference type="NCBI Taxonomy" id="68898"/>
    <lineage>
        <taxon>Bacteria</taxon>
        <taxon>Bacillati</taxon>
        <taxon>Actinomycetota</taxon>
        <taxon>Actinomycetes</taxon>
        <taxon>Kitasatosporales</taxon>
        <taxon>Streptomycetaceae</taxon>
        <taxon>Streptomyces</taxon>
    </lineage>
</organism>
<protein>
    <recommendedName>
        <fullName evidence="3">Beta-lactamase-related domain-containing protein</fullName>
    </recommendedName>
</protein>
<evidence type="ECO:0000313" key="2">
    <source>
        <dbReference type="Proteomes" id="UP000623010"/>
    </source>
</evidence>
<evidence type="ECO:0008006" key="3">
    <source>
        <dbReference type="Google" id="ProtNLM"/>
    </source>
</evidence>
<dbReference type="EMBL" id="BMWH01000002">
    <property type="protein sequence ID" value="GGZ72436.1"/>
    <property type="molecule type" value="Genomic_DNA"/>
</dbReference>
<evidence type="ECO:0000313" key="1">
    <source>
        <dbReference type="EMBL" id="GGZ72436.1"/>
    </source>
</evidence>
<dbReference type="Proteomes" id="UP000623010">
    <property type="component" value="Unassembled WGS sequence"/>
</dbReference>
<dbReference type="InterPro" id="IPR050789">
    <property type="entry name" value="Diverse_Enzym_Activities"/>
</dbReference>
<gene>
    <name evidence="1" type="ORF">GCM10010389_07260</name>
</gene>
<dbReference type="Gene3D" id="3.40.710.10">
    <property type="entry name" value="DD-peptidase/beta-lactamase superfamily"/>
    <property type="match status" value="1"/>
</dbReference>
<dbReference type="AlphaFoldDB" id="A0A918QU41"/>
<comment type="caution">
    <text evidence="1">The sequence shown here is derived from an EMBL/GenBank/DDBJ whole genome shotgun (WGS) entry which is preliminary data.</text>
</comment>
<reference evidence="1" key="1">
    <citation type="journal article" date="2014" name="Int. J. Syst. Evol. Microbiol.">
        <title>Complete genome sequence of Corynebacterium casei LMG S-19264T (=DSM 44701T), isolated from a smear-ripened cheese.</title>
        <authorList>
            <consortium name="US DOE Joint Genome Institute (JGI-PGF)"/>
            <person name="Walter F."/>
            <person name="Albersmeier A."/>
            <person name="Kalinowski J."/>
            <person name="Ruckert C."/>
        </authorList>
    </citation>
    <scope>NUCLEOTIDE SEQUENCE</scope>
    <source>
        <strain evidence="1">JCM 5016</strain>
    </source>
</reference>